<dbReference type="InterPro" id="IPR050262">
    <property type="entry name" value="Ribose-5P_isomerase"/>
</dbReference>
<dbReference type="AlphaFoldDB" id="A0A1T4SQH2"/>
<comment type="pathway">
    <text evidence="3">Carbohydrate degradation; pentose phosphate pathway; D-ribose 5-phosphate from D-ribulose 5-phosphate (non-oxidative stage): step 1/1.</text>
</comment>
<dbReference type="RefSeq" id="WP_085936708.1">
    <property type="nucleotide sequence ID" value="NZ_FUWJ01000009.1"/>
</dbReference>
<dbReference type="OrthoDB" id="5870696at2"/>
<feature type="binding site" evidence="3">
    <location>
        <begin position="100"/>
        <end position="103"/>
    </location>
    <ligand>
        <name>substrate</name>
    </ligand>
</feature>
<evidence type="ECO:0000313" key="5">
    <source>
        <dbReference type="Proteomes" id="UP000190092"/>
    </source>
</evidence>
<dbReference type="SUPFAM" id="SSF75445">
    <property type="entry name" value="D-ribose-5-phosphate isomerase (RpiA), lid domain"/>
    <property type="match status" value="1"/>
</dbReference>
<evidence type="ECO:0000256" key="1">
    <source>
        <dbReference type="ARBA" id="ARBA00001713"/>
    </source>
</evidence>
<dbReference type="Gene3D" id="3.40.50.1360">
    <property type="match status" value="1"/>
</dbReference>
<dbReference type="CDD" id="cd01398">
    <property type="entry name" value="RPI_A"/>
    <property type="match status" value="1"/>
</dbReference>
<evidence type="ECO:0000313" key="4">
    <source>
        <dbReference type="EMBL" id="SKA30396.1"/>
    </source>
</evidence>
<evidence type="ECO:0000256" key="3">
    <source>
        <dbReference type="HAMAP-Rule" id="MF_00170"/>
    </source>
</evidence>
<comment type="function">
    <text evidence="3">Catalyzes the reversible conversion of ribose-5-phosphate to ribulose 5-phosphate.</text>
</comment>
<name>A0A1T4SQH2_9HYPH</name>
<dbReference type="SUPFAM" id="SSF100950">
    <property type="entry name" value="NagB/RpiA/CoA transferase-like"/>
    <property type="match status" value="1"/>
</dbReference>
<dbReference type="PANTHER" id="PTHR43748">
    <property type="entry name" value="RIBOSE-5-PHOSPHATE ISOMERASE 3, CHLOROPLASTIC-RELATED"/>
    <property type="match status" value="1"/>
</dbReference>
<dbReference type="Proteomes" id="UP000190092">
    <property type="component" value="Unassembled WGS sequence"/>
</dbReference>
<organism evidence="4 5">
    <name type="scientific">Enhydrobacter aerosaccus</name>
    <dbReference type="NCBI Taxonomy" id="225324"/>
    <lineage>
        <taxon>Bacteria</taxon>
        <taxon>Pseudomonadati</taxon>
        <taxon>Pseudomonadota</taxon>
        <taxon>Alphaproteobacteria</taxon>
        <taxon>Hyphomicrobiales</taxon>
        <taxon>Enhydrobacter</taxon>
    </lineage>
</organism>
<dbReference type="EMBL" id="FUWJ01000009">
    <property type="protein sequence ID" value="SKA30396.1"/>
    <property type="molecule type" value="Genomic_DNA"/>
</dbReference>
<dbReference type="FunFam" id="3.40.50.1360:FF:000001">
    <property type="entry name" value="Ribose-5-phosphate isomerase A"/>
    <property type="match status" value="1"/>
</dbReference>
<dbReference type="UniPathway" id="UPA00115">
    <property type="reaction ID" value="UER00412"/>
</dbReference>
<dbReference type="NCBIfam" id="NF001924">
    <property type="entry name" value="PRK00702.1"/>
    <property type="match status" value="1"/>
</dbReference>
<protein>
    <recommendedName>
        <fullName evidence="3">Ribose-5-phosphate isomerase A</fullName>
        <ecNumber evidence="3">5.3.1.6</ecNumber>
    </recommendedName>
    <alternativeName>
        <fullName evidence="3">Phosphoriboisomerase A</fullName>
        <shortName evidence="3">PRI</shortName>
    </alternativeName>
</protein>
<keyword evidence="2 3" id="KW-0413">Isomerase</keyword>
<reference evidence="5" key="1">
    <citation type="submission" date="2017-02" db="EMBL/GenBank/DDBJ databases">
        <authorList>
            <person name="Varghese N."/>
            <person name="Submissions S."/>
        </authorList>
    </citation>
    <scope>NUCLEOTIDE SEQUENCE [LARGE SCALE GENOMIC DNA]</scope>
    <source>
        <strain evidence="5">ATCC 27094</strain>
    </source>
</reference>
<keyword evidence="5" id="KW-1185">Reference proteome</keyword>
<dbReference type="GO" id="GO:0004751">
    <property type="term" value="F:ribose-5-phosphate isomerase activity"/>
    <property type="evidence" value="ECO:0007669"/>
    <property type="project" value="UniProtKB-UniRule"/>
</dbReference>
<dbReference type="GO" id="GO:0009052">
    <property type="term" value="P:pentose-phosphate shunt, non-oxidative branch"/>
    <property type="evidence" value="ECO:0007669"/>
    <property type="project" value="UniProtKB-UniRule"/>
</dbReference>
<dbReference type="Gene3D" id="3.30.70.260">
    <property type="match status" value="1"/>
</dbReference>
<dbReference type="PANTHER" id="PTHR43748:SF3">
    <property type="entry name" value="RIBOSE-5-PHOSPHATE ISOMERASE 3, CHLOROPLASTIC-RELATED"/>
    <property type="match status" value="1"/>
</dbReference>
<feature type="binding site" evidence="3">
    <location>
        <begin position="31"/>
        <end position="34"/>
    </location>
    <ligand>
        <name>substrate</name>
    </ligand>
</feature>
<dbReference type="STRING" id="225324.SAMN02745126_04960"/>
<feature type="binding site" evidence="3">
    <location>
        <begin position="86"/>
        <end position="89"/>
    </location>
    <ligand>
        <name>substrate</name>
    </ligand>
</feature>
<accession>A0A1T4SQH2</accession>
<comment type="catalytic activity">
    <reaction evidence="1 3">
        <text>aldehydo-D-ribose 5-phosphate = D-ribulose 5-phosphate</text>
        <dbReference type="Rhea" id="RHEA:14657"/>
        <dbReference type="ChEBI" id="CHEBI:58121"/>
        <dbReference type="ChEBI" id="CHEBI:58273"/>
        <dbReference type="EC" id="5.3.1.6"/>
    </reaction>
</comment>
<comment type="subunit">
    <text evidence="3">Homodimer.</text>
</comment>
<dbReference type="InterPro" id="IPR020672">
    <property type="entry name" value="Ribose5P_isomerase_typA_subgr"/>
</dbReference>
<evidence type="ECO:0000256" key="2">
    <source>
        <dbReference type="ARBA" id="ARBA00023235"/>
    </source>
</evidence>
<proteinExistence type="inferred from homology"/>
<sequence>MTAPDRSILKRAAAVRAVGEVQDGMVIGLGTGSTSAFAIEELSRRVAAGLKIVGVPTSERTRLMAQQQGVPLLKPGDRPRLDLTIDGADQVERGSLDLVKGAGGALLGEKIVASASDRMIVIVDDSKIVERLGKATPLPVEIVSFGWRYTVDRLTALGLRPHLRLVDGKPFVSDAGNHIADCHIDEIADAAGLEAELSSLVGVVETGLFLGLASTVIVGRPDGIEVMQR</sequence>
<feature type="binding site" evidence="3">
    <location>
        <position position="127"/>
    </location>
    <ligand>
        <name>substrate</name>
    </ligand>
</feature>
<dbReference type="HAMAP" id="MF_00170">
    <property type="entry name" value="Rib_5P_isom_A"/>
    <property type="match status" value="1"/>
</dbReference>
<dbReference type="InterPro" id="IPR037171">
    <property type="entry name" value="NagB/RpiA_transferase-like"/>
</dbReference>
<gene>
    <name evidence="3" type="primary">rpiA</name>
    <name evidence="4" type="ORF">SAMN02745126_04960</name>
</gene>
<dbReference type="Pfam" id="PF06026">
    <property type="entry name" value="Rib_5-P_isom_A"/>
    <property type="match status" value="1"/>
</dbReference>
<dbReference type="EC" id="5.3.1.6" evidence="3"/>
<dbReference type="NCBIfam" id="TIGR00021">
    <property type="entry name" value="rpiA"/>
    <property type="match status" value="1"/>
</dbReference>
<dbReference type="InterPro" id="IPR004788">
    <property type="entry name" value="Ribose5P_isomerase_type_A"/>
</dbReference>
<comment type="similarity">
    <text evidence="3">Belongs to the ribose 5-phosphate isomerase family.</text>
</comment>
<feature type="active site" description="Proton acceptor" evidence="3">
    <location>
        <position position="109"/>
    </location>
</feature>